<dbReference type="EMBL" id="LR134529">
    <property type="protein sequence ID" value="VEJ44409.1"/>
    <property type="molecule type" value="Genomic_DNA"/>
</dbReference>
<feature type="domain" description="Methyl-accepting transducer" evidence="4">
    <location>
        <begin position="52"/>
        <end position="295"/>
    </location>
</feature>
<dbReference type="Proteomes" id="UP000274201">
    <property type="component" value="Chromosome"/>
</dbReference>
<evidence type="ECO:0000259" key="4">
    <source>
        <dbReference type="PROSITE" id="PS50111"/>
    </source>
</evidence>
<evidence type="ECO:0000256" key="3">
    <source>
        <dbReference type="SAM" id="SignalP"/>
    </source>
</evidence>
<keyword evidence="3" id="KW-0732">Signal</keyword>
<dbReference type="Gene3D" id="1.25.40.10">
    <property type="entry name" value="Tetratricopeptide repeat domain"/>
    <property type="match status" value="1"/>
</dbReference>
<name>A0A3S5BZT7_BARVI</name>
<accession>A0A3S5BZT7</accession>
<reference evidence="5 6" key="1">
    <citation type="submission" date="2018-12" db="EMBL/GenBank/DDBJ databases">
        <authorList>
            <consortium name="Pathogen Informatics"/>
        </authorList>
    </citation>
    <scope>NUCLEOTIDE SEQUENCE [LARGE SCALE GENOMIC DNA]</scope>
    <source>
        <strain evidence="5 6">NCTC12905</strain>
    </source>
</reference>
<feature type="signal peptide" evidence="3">
    <location>
        <begin position="1"/>
        <end position="29"/>
    </location>
</feature>
<dbReference type="SUPFAM" id="SSF58104">
    <property type="entry name" value="Methyl-accepting chemotaxis protein (MCP) signaling domain"/>
    <property type="match status" value="1"/>
</dbReference>
<dbReference type="GO" id="GO:0007165">
    <property type="term" value="P:signal transduction"/>
    <property type="evidence" value="ECO:0007669"/>
    <property type="project" value="UniProtKB-KW"/>
</dbReference>
<dbReference type="PROSITE" id="PS50111">
    <property type="entry name" value="CHEMOTAXIS_TRANSDUC_2"/>
    <property type="match status" value="1"/>
</dbReference>
<keyword evidence="1" id="KW-0807">Transducer</keyword>
<dbReference type="PRINTS" id="PR00260">
    <property type="entry name" value="CHEMTRNSDUCR"/>
</dbReference>
<feature type="compositionally biased region" description="Basic and acidic residues" evidence="2">
    <location>
        <begin position="69"/>
        <end position="117"/>
    </location>
</feature>
<dbReference type="Gene3D" id="1.10.287.950">
    <property type="entry name" value="Methyl-accepting chemotaxis protein"/>
    <property type="match status" value="1"/>
</dbReference>
<feature type="compositionally biased region" description="Basic and acidic residues" evidence="2">
    <location>
        <begin position="125"/>
        <end position="145"/>
    </location>
</feature>
<feature type="region of interest" description="Disordered" evidence="2">
    <location>
        <begin position="47"/>
        <end position="152"/>
    </location>
</feature>
<evidence type="ECO:0000313" key="6">
    <source>
        <dbReference type="Proteomes" id="UP000274201"/>
    </source>
</evidence>
<feature type="chain" id="PRO_5018542145" evidence="3">
    <location>
        <begin position="30"/>
        <end position="602"/>
    </location>
</feature>
<organism evidence="5 6">
    <name type="scientific">Bartonella vinsonii</name>
    <name type="common">Rochalimaea vinsonii</name>
    <dbReference type="NCBI Taxonomy" id="33047"/>
    <lineage>
        <taxon>Bacteria</taxon>
        <taxon>Pseudomonadati</taxon>
        <taxon>Pseudomonadota</taxon>
        <taxon>Alphaproteobacteria</taxon>
        <taxon>Hyphomicrobiales</taxon>
        <taxon>Bartonellaceae</taxon>
        <taxon>Bartonella</taxon>
    </lineage>
</organism>
<dbReference type="GO" id="GO:0004888">
    <property type="term" value="F:transmembrane signaling receptor activity"/>
    <property type="evidence" value="ECO:0007669"/>
    <property type="project" value="InterPro"/>
</dbReference>
<dbReference type="GO" id="GO:0016020">
    <property type="term" value="C:membrane"/>
    <property type="evidence" value="ECO:0007669"/>
    <property type="project" value="InterPro"/>
</dbReference>
<protein>
    <submittedName>
        <fullName evidence="5">Plasmin-sensitive surface protein</fullName>
    </submittedName>
</protein>
<dbReference type="PROSITE" id="PS51257">
    <property type="entry name" value="PROKAR_LIPOPROTEIN"/>
    <property type="match status" value="1"/>
</dbReference>
<feature type="compositionally biased region" description="Basic and acidic residues" evidence="2">
    <location>
        <begin position="47"/>
        <end position="61"/>
    </location>
</feature>
<dbReference type="GO" id="GO:0006935">
    <property type="term" value="P:chemotaxis"/>
    <property type="evidence" value="ECO:0007669"/>
    <property type="project" value="InterPro"/>
</dbReference>
<dbReference type="InterPro" id="IPR004089">
    <property type="entry name" value="MCPsignal_dom"/>
</dbReference>
<evidence type="ECO:0000313" key="5">
    <source>
        <dbReference type="EMBL" id="VEJ44409.1"/>
    </source>
</evidence>
<proteinExistence type="predicted"/>
<gene>
    <name evidence="5" type="primary">pls</name>
    <name evidence="5" type="ORF">NCTC12905_00045</name>
</gene>
<dbReference type="SUPFAM" id="SSF48452">
    <property type="entry name" value="TPR-like"/>
    <property type="match status" value="1"/>
</dbReference>
<dbReference type="InterPro" id="IPR004090">
    <property type="entry name" value="Chemotax_Me-accpt_rcpt"/>
</dbReference>
<evidence type="ECO:0000256" key="2">
    <source>
        <dbReference type="SAM" id="MobiDB-lite"/>
    </source>
</evidence>
<dbReference type="STRING" id="1094497.BVwin_13310"/>
<dbReference type="InterPro" id="IPR011990">
    <property type="entry name" value="TPR-like_helical_dom_sf"/>
</dbReference>
<evidence type="ECO:0000256" key="1">
    <source>
        <dbReference type="PROSITE-ProRule" id="PRU00284"/>
    </source>
</evidence>
<dbReference type="AlphaFoldDB" id="A0A3S5BZT7"/>
<sequence>MEMCCKKNWKTLFCMAVLIACFTSSAQSAARKASQYSPSDKAVEAEKEVAPAAEKASEAVKEVAPAAEKASEVEKEVAPAAEKASEAEKEVAPAAEKASEAEKEVAPAAEKASEAVKEVAPAAEKASEAEKEVAPAAEKASEAVKEVAPAAEKASEAVKEVAPAAEKASEAVKEVAPAAEKASEAVKEVAPAAEKASEAVKEVAPAAEKASEAVKEVAPAAEKASEAVKEVAPAAEKASEAVKEVAPAAEKASEAVKEVAPAAEKASEVEKEVAPAAEKASEAVEEVAPAAEKASEVEKASEAVKEVAPAADEGPSFQGMIQSREFILQNQKDFFKDYDLDKLLQRIRTVLEHHDLKNVEKQFHQLFDKKDSSVYSCAAESAALDENVQIAKEGMLQEQNTKEVQDSGAKDRMTHVENYESRLQGIYGHGQKTDENLKEEHKDAKEAGKRLEESRLEKIHEQGERFDSHHGEDSSLLSAKELYKKGYNLLLSANYVDAEKAFCTFQQHYKKDPLRDDALFWLAEALLGQKRYHEAAQVYLNAWYTDKKELYSSEILLKLAISMVALDQNKEACTLAAKQSKETLESIFCKPVKRSGVGHGGH</sequence>